<dbReference type="EMBL" id="BQXS01000040">
    <property type="protein sequence ID" value="GKT27680.1"/>
    <property type="molecule type" value="Genomic_DNA"/>
</dbReference>
<feature type="domain" description="DNA2/NAM7 helicase-like C-terminal" evidence="6">
    <location>
        <begin position="27"/>
        <end position="121"/>
    </location>
</feature>
<accession>A0ABQ5K932</accession>
<dbReference type="SUPFAM" id="SSF52540">
    <property type="entry name" value="P-loop containing nucleoside triphosphate hydrolases"/>
    <property type="match status" value="1"/>
</dbReference>
<dbReference type="InterPro" id="IPR050534">
    <property type="entry name" value="Coronavir_polyprotein_1ab"/>
</dbReference>
<organism evidence="7 8">
    <name type="scientific">Aduncisulcus paluster</name>
    <dbReference type="NCBI Taxonomy" id="2918883"/>
    <lineage>
        <taxon>Eukaryota</taxon>
        <taxon>Metamonada</taxon>
        <taxon>Carpediemonas-like organisms</taxon>
        <taxon>Aduncisulcus</taxon>
    </lineage>
</organism>
<keyword evidence="8" id="KW-1185">Reference proteome</keyword>
<feature type="chain" id="PRO_5046458827" description="DNA2/NAM7 helicase-like C-terminal domain-containing protein" evidence="5">
    <location>
        <begin position="21"/>
        <end position="141"/>
    </location>
</feature>
<gene>
    <name evidence="7" type="ORF">ADUPG1_000130</name>
</gene>
<keyword evidence="1" id="KW-0547">Nucleotide-binding</keyword>
<keyword evidence="2" id="KW-0378">Hydrolase</keyword>
<evidence type="ECO:0000256" key="4">
    <source>
        <dbReference type="ARBA" id="ARBA00022840"/>
    </source>
</evidence>
<sequence>MKSKHPCSSVFHQHSMLVLALQFGIRMLESCASVIIVVPLRRHVIFLRNIIQQLSDDSDDVLDSSLRDHFPLSVHTVDSVQGKSVDGVVYVGTGNVGMASNDNRVNVAITRCRRRLCVLCDDIVVKASTKLQQIYSLVRKL</sequence>
<comment type="caution">
    <text evidence="7">The sequence shown here is derived from an EMBL/GenBank/DDBJ whole genome shotgun (WGS) entry which is preliminary data.</text>
</comment>
<reference evidence="7" key="1">
    <citation type="submission" date="2022-03" db="EMBL/GenBank/DDBJ databases">
        <title>Draft genome sequence of Aduncisulcus paluster, a free-living microaerophilic Fornicata.</title>
        <authorList>
            <person name="Yuyama I."/>
            <person name="Kume K."/>
            <person name="Tamura T."/>
            <person name="Inagaki Y."/>
            <person name="Hashimoto T."/>
        </authorList>
    </citation>
    <scope>NUCLEOTIDE SEQUENCE</scope>
    <source>
        <strain evidence="7">NY0171</strain>
    </source>
</reference>
<protein>
    <recommendedName>
        <fullName evidence="6">DNA2/NAM7 helicase-like C-terminal domain-containing protein</fullName>
    </recommendedName>
</protein>
<proteinExistence type="predicted"/>
<dbReference type="Proteomes" id="UP001057375">
    <property type="component" value="Unassembled WGS sequence"/>
</dbReference>
<dbReference type="Gene3D" id="3.40.50.300">
    <property type="entry name" value="P-loop containing nucleotide triphosphate hydrolases"/>
    <property type="match status" value="1"/>
</dbReference>
<dbReference type="InterPro" id="IPR027417">
    <property type="entry name" value="P-loop_NTPase"/>
</dbReference>
<dbReference type="InterPro" id="IPR041679">
    <property type="entry name" value="DNA2/NAM7-like_C"/>
</dbReference>
<name>A0ABQ5K932_9EUKA</name>
<evidence type="ECO:0000313" key="8">
    <source>
        <dbReference type="Proteomes" id="UP001057375"/>
    </source>
</evidence>
<evidence type="ECO:0000256" key="5">
    <source>
        <dbReference type="SAM" id="SignalP"/>
    </source>
</evidence>
<evidence type="ECO:0000256" key="2">
    <source>
        <dbReference type="ARBA" id="ARBA00022801"/>
    </source>
</evidence>
<dbReference type="PANTHER" id="PTHR43788">
    <property type="entry name" value="DNA2/NAM7 HELICASE FAMILY MEMBER"/>
    <property type="match status" value="1"/>
</dbReference>
<keyword evidence="5" id="KW-0732">Signal</keyword>
<evidence type="ECO:0000256" key="3">
    <source>
        <dbReference type="ARBA" id="ARBA00022806"/>
    </source>
</evidence>
<keyword evidence="4" id="KW-0067">ATP-binding</keyword>
<keyword evidence="3" id="KW-0347">Helicase</keyword>
<evidence type="ECO:0000313" key="7">
    <source>
        <dbReference type="EMBL" id="GKT27680.1"/>
    </source>
</evidence>
<dbReference type="PANTHER" id="PTHR43788:SF8">
    <property type="entry name" value="DNA-BINDING PROTEIN SMUBP-2"/>
    <property type="match status" value="1"/>
</dbReference>
<evidence type="ECO:0000259" key="6">
    <source>
        <dbReference type="Pfam" id="PF13087"/>
    </source>
</evidence>
<dbReference type="Pfam" id="PF13087">
    <property type="entry name" value="AAA_12"/>
    <property type="match status" value="1"/>
</dbReference>
<evidence type="ECO:0000256" key="1">
    <source>
        <dbReference type="ARBA" id="ARBA00022741"/>
    </source>
</evidence>
<feature type="signal peptide" evidence="5">
    <location>
        <begin position="1"/>
        <end position="20"/>
    </location>
</feature>